<feature type="domain" description="Phasin" evidence="1">
    <location>
        <begin position="33"/>
        <end position="126"/>
    </location>
</feature>
<dbReference type="AlphaFoldDB" id="A0A158KN27"/>
<protein>
    <submittedName>
        <fullName evidence="2">Phasin</fullName>
    </submittedName>
</protein>
<dbReference type="InterPro" id="IPR018968">
    <property type="entry name" value="Phasin"/>
</dbReference>
<evidence type="ECO:0000259" key="1">
    <source>
        <dbReference type="Pfam" id="PF09361"/>
    </source>
</evidence>
<reference evidence="2" key="1">
    <citation type="submission" date="2016-01" db="EMBL/GenBank/DDBJ databases">
        <authorList>
            <person name="Peeters C."/>
        </authorList>
    </citation>
    <scope>NUCLEOTIDE SEQUENCE [LARGE SCALE GENOMIC DNA]</scope>
    <source>
        <strain evidence="2">LMG 22940</strain>
    </source>
</reference>
<evidence type="ECO:0000313" key="3">
    <source>
        <dbReference type="Proteomes" id="UP000054770"/>
    </source>
</evidence>
<evidence type="ECO:0000313" key="2">
    <source>
        <dbReference type="EMBL" id="SAL82133.1"/>
    </source>
</evidence>
<dbReference type="EMBL" id="FCON02000114">
    <property type="protein sequence ID" value="SAL82133.1"/>
    <property type="molecule type" value="Genomic_DNA"/>
</dbReference>
<proteinExistence type="predicted"/>
<accession>A0A158KN27</accession>
<name>A0A158KN27_9BURK</name>
<keyword evidence="3" id="KW-1185">Reference proteome</keyword>
<dbReference type="Proteomes" id="UP000054770">
    <property type="component" value="Unassembled WGS sequence"/>
</dbReference>
<dbReference type="Pfam" id="PF09361">
    <property type="entry name" value="Phasin_2"/>
    <property type="match status" value="1"/>
</dbReference>
<organism evidence="2 3">
    <name type="scientific">Caballeronia choica</name>
    <dbReference type="NCBI Taxonomy" id="326476"/>
    <lineage>
        <taxon>Bacteria</taxon>
        <taxon>Pseudomonadati</taxon>
        <taxon>Pseudomonadota</taxon>
        <taxon>Betaproteobacteria</taxon>
        <taxon>Burkholderiales</taxon>
        <taxon>Burkholderiaceae</taxon>
        <taxon>Caballeronia</taxon>
    </lineage>
</organism>
<sequence>MMESTNTKSTFAEYTKMLTQFKLPGIDVAPVLESRRKDIGALVAANTTALAGIQALGQKQVEILHTAMTELQSLVTRSATSESKPAAGKSEQVQSTLHWAMTNIQEIIGTAYKTQSDTFAIVSKRVAENVEELKALVHSTK</sequence>
<comment type="caution">
    <text evidence="2">The sequence shown here is derived from an EMBL/GenBank/DDBJ whole genome shotgun (WGS) entry which is preliminary data.</text>
</comment>
<gene>
    <name evidence="2" type="ORF">AWB68_06399</name>
</gene>